<dbReference type="GeneID" id="73802306"/>
<sequence>MGGGINWKSPHTFNEKLQWLKLYNRRPEYTIMADKIEAKKWVAERIGEKYIIPTLGVWTKAEEVDFDTLPDKFVIKCNHNSGTGMYICKDKQQMDVQKVRNGLRTGLQEDYFHHNGEWPYKNIKPRIIAEQYIEDKKSHELYDYKFFCFNGKVKLFKIDFDRFTEHHANYYTPTGEILPLVETAYPPQFDRIISMPSTLPQMISLAETLSCGIPFLRVDFYTIGMDIFFGELTFFPTSGMTPFEPKDWDKKLGDMLILPTKNK</sequence>
<keyword evidence="2" id="KW-1185">Reference proteome</keyword>
<reference evidence="1" key="2">
    <citation type="submission" date="2013-09" db="EMBL/GenBank/DDBJ databases">
        <title>Draft genome sequence of Alistipes putredinis (DSM 17216).</title>
        <authorList>
            <person name="Sudarsanam P."/>
            <person name="Ley R."/>
            <person name="Guruge J."/>
            <person name="Turnbaugh P.J."/>
            <person name="Mahowald M."/>
            <person name="Liep D."/>
            <person name="Gordon J."/>
        </authorList>
    </citation>
    <scope>NUCLEOTIDE SEQUENCE</scope>
    <source>
        <strain evidence="1">DSM 17216</strain>
    </source>
</reference>
<organism evidence="1 2">
    <name type="scientific">Alistipes putredinis DSM 17216</name>
    <dbReference type="NCBI Taxonomy" id="445970"/>
    <lineage>
        <taxon>Bacteria</taxon>
        <taxon>Pseudomonadati</taxon>
        <taxon>Bacteroidota</taxon>
        <taxon>Bacteroidia</taxon>
        <taxon>Bacteroidales</taxon>
        <taxon>Rikenellaceae</taxon>
        <taxon>Alistipes</taxon>
    </lineage>
</organism>
<dbReference type="AlphaFoldDB" id="B0MX87"/>
<dbReference type="eggNOG" id="COG3307">
    <property type="taxonomic scope" value="Bacteria"/>
</dbReference>
<protein>
    <recommendedName>
        <fullName evidence="3">Glycosyl transferase</fullName>
    </recommendedName>
</protein>
<proteinExistence type="predicted"/>
<dbReference type="HOGENOM" id="CLU_056705_0_0_10"/>
<dbReference type="SUPFAM" id="SSF56059">
    <property type="entry name" value="Glutathione synthetase ATP-binding domain-like"/>
    <property type="match status" value="1"/>
</dbReference>
<dbReference type="Proteomes" id="UP000005819">
    <property type="component" value="Unassembled WGS sequence"/>
</dbReference>
<evidence type="ECO:0000313" key="2">
    <source>
        <dbReference type="Proteomes" id="UP000005819"/>
    </source>
</evidence>
<evidence type="ECO:0000313" key="1">
    <source>
        <dbReference type="EMBL" id="EDS02192.1"/>
    </source>
</evidence>
<evidence type="ECO:0008006" key="3">
    <source>
        <dbReference type="Google" id="ProtNLM"/>
    </source>
</evidence>
<accession>B0MX87</accession>
<reference evidence="1" key="1">
    <citation type="submission" date="2007-10" db="EMBL/GenBank/DDBJ databases">
        <authorList>
            <person name="Fulton L."/>
            <person name="Clifton S."/>
            <person name="Fulton B."/>
            <person name="Xu J."/>
            <person name="Minx P."/>
            <person name="Pepin K.H."/>
            <person name="Johnson M."/>
            <person name="Thiruvilangam P."/>
            <person name="Bhonagiri V."/>
            <person name="Nash W.E."/>
            <person name="Mardis E.R."/>
            <person name="Wilson R.K."/>
        </authorList>
    </citation>
    <scope>NUCLEOTIDE SEQUENCE [LARGE SCALE GENOMIC DNA]</scope>
    <source>
        <strain evidence="1">DSM 17216</strain>
    </source>
</reference>
<dbReference type="InterPro" id="IPR029465">
    <property type="entry name" value="ATPgrasp_TupA"/>
</dbReference>
<dbReference type="RefSeq" id="WP_004327748.1">
    <property type="nucleotide sequence ID" value="NZ_DS499577.1"/>
</dbReference>
<dbReference type="EMBL" id="ABFK02000020">
    <property type="protein sequence ID" value="EDS02192.1"/>
    <property type="molecule type" value="Genomic_DNA"/>
</dbReference>
<comment type="caution">
    <text evidence="1">The sequence shown here is derived from an EMBL/GenBank/DDBJ whole genome shotgun (WGS) entry which is preliminary data.</text>
</comment>
<name>B0MX87_9BACT</name>
<dbReference type="Pfam" id="PF14305">
    <property type="entry name" value="ATPgrasp_TupA"/>
    <property type="match status" value="1"/>
</dbReference>
<gene>
    <name evidence="1" type="ORF">ALIPUT_01711</name>
</gene>